<dbReference type="InterPro" id="IPR036977">
    <property type="entry name" value="DNA_primase_Znf_CHC2"/>
</dbReference>
<feature type="domain" description="Toprim" evidence="16">
    <location>
        <begin position="266"/>
        <end position="349"/>
    </location>
</feature>
<keyword evidence="10 12" id="KW-0238">DNA-binding</keyword>
<dbReference type="GO" id="GO:0008270">
    <property type="term" value="F:zinc ion binding"/>
    <property type="evidence" value="ECO:0007669"/>
    <property type="project" value="UniProtKB-UniRule"/>
</dbReference>
<evidence type="ECO:0000256" key="11">
    <source>
        <dbReference type="ARBA" id="ARBA00023163"/>
    </source>
</evidence>
<dbReference type="InterPro" id="IPR002694">
    <property type="entry name" value="Znf_CHC2"/>
</dbReference>
<dbReference type="Proteomes" id="UP000824231">
    <property type="component" value="Unassembled WGS sequence"/>
</dbReference>
<comment type="cofactor">
    <cofactor evidence="12 13 14">
        <name>Zn(2+)</name>
        <dbReference type="ChEBI" id="CHEBI:29105"/>
    </cofactor>
    <text evidence="12 13 14">Binds 1 zinc ion per monomer.</text>
</comment>
<dbReference type="Gene3D" id="3.90.580.10">
    <property type="entry name" value="Zinc finger, CHC2-type domain"/>
    <property type="match status" value="1"/>
</dbReference>
<keyword evidence="6 12" id="KW-0479">Metal-binding</keyword>
<reference evidence="17" key="1">
    <citation type="journal article" date="2021" name="PeerJ">
        <title>Extensive microbial diversity within the chicken gut microbiome revealed by metagenomics and culture.</title>
        <authorList>
            <person name="Gilroy R."/>
            <person name="Ravi A."/>
            <person name="Getino M."/>
            <person name="Pursley I."/>
            <person name="Horton D.L."/>
            <person name="Alikhan N.F."/>
            <person name="Baker D."/>
            <person name="Gharbi K."/>
            <person name="Hall N."/>
            <person name="Watson M."/>
            <person name="Adriaenssens E.M."/>
            <person name="Foster-Nyarko E."/>
            <person name="Jarju S."/>
            <person name="Secka A."/>
            <person name="Antonio M."/>
            <person name="Oren A."/>
            <person name="Chaudhuri R.R."/>
            <person name="La Ragione R."/>
            <person name="Hildebrand F."/>
            <person name="Pallen M.J."/>
        </authorList>
    </citation>
    <scope>NUCLEOTIDE SEQUENCE</scope>
    <source>
        <strain evidence="17">ChiSxjej3B15-572</strain>
    </source>
</reference>
<dbReference type="InterPro" id="IPR030846">
    <property type="entry name" value="DnaG_bac"/>
</dbReference>
<comment type="domain">
    <text evidence="12">Contains an N-terminal zinc-binding domain, a central core domain that contains the primase activity, and a C-terminal DnaB-binding domain.</text>
</comment>
<evidence type="ECO:0000256" key="10">
    <source>
        <dbReference type="ARBA" id="ARBA00023125"/>
    </source>
</evidence>
<protein>
    <recommendedName>
        <fullName evidence="12 13">DNA primase</fullName>
        <ecNumber evidence="12">2.7.7.101</ecNumber>
    </recommendedName>
</protein>
<dbReference type="InterPro" id="IPR034151">
    <property type="entry name" value="TOPRIM_DnaG_bac"/>
</dbReference>
<accession>A0A9D1VIX8</accession>
<evidence type="ECO:0000259" key="16">
    <source>
        <dbReference type="PROSITE" id="PS50880"/>
    </source>
</evidence>
<name>A0A9D1VIX8_9LACO</name>
<keyword evidence="5 12" id="KW-0235">DNA replication</keyword>
<keyword evidence="9" id="KW-0460">Magnesium</keyword>
<evidence type="ECO:0000256" key="7">
    <source>
        <dbReference type="ARBA" id="ARBA00022771"/>
    </source>
</evidence>
<dbReference type="PIRSF" id="PIRSF002811">
    <property type="entry name" value="DnaG"/>
    <property type="match status" value="1"/>
</dbReference>
<dbReference type="GO" id="GO:0005737">
    <property type="term" value="C:cytoplasm"/>
    <property type="evidence" value="ECO:0007669"/>
    <property type="project" value="TreeGrafter"/>
</dbReference>
<dbReference type="CDD" id="cd03364">
    <property type="entry name" value="TOPRIM_DnaG_primases"/>
    <property type="match status" value="1"/>
</dbReference>
<evidence type="ECO:0000256" key="15">
    <source>
        <dbReference type="SAM" id="MobiDB-lite"/>
    </source>
</evidence>
<proteinExistence type="inferred from homology"/>
<keyword evidence="11 12" id="KW-0804">Transcription</keyword>
<dbReference type="Pfam" id="PF10410">
    <property type="entry name" value="DnaB_bind"/>
    <property type="match status" value="1"/>
</dbReference>
<dbReference type="InterPro" id="IPR019475">
    <property type="entry name" value="DNA_primase_DnaB-bd"/>
</dbReference>
<dbReference type="PANTHER" id="PTHR30313:SF2">
    <property type="entry name" value="DNA PRIMASE"/>
    <property type="match status" value="1"/>
</dbReference>
<sequence length="626" mass="70019">MAKIPNELIDRIRDSVNIVDVISQDVQLRAQGKNLMGHCPFHRDDTPSFAVNEQKQFFYCFSCHRSGNVFGFLQQLHHLSFPEAVAEVAKMANIQLPRQYVPGAEDNHAQTSEVGQLISLHAASAKLYHHILVSTEAGRGALHYLQQRGMSRQLIDEFNLGFAPAGDEEVLLEYCQQQKLDYQLLRKSGLFVTDREGNLHDRFHGRVMYPLDGSNGQVVGFSGRILAKKGNDHEPKYLNSPETELFNKRQNLFNLHRAKKAARSAGSLILFEGFMDVISAYGAGIHNGVASMGTSLTDEQVQVIQRFVNEVIICYDGDDAGQNAIDRAIKLIRQDAPQMNIRVVQLPAGIDPDEYVQQRGVQSFQQYMAGHAETPVEFQMHYLRRGLNLHQQGELIGYLNAVLRIVAGVSSPVEQNVYLKELADEFGLSIASLQEQIAQIAATLPKKPAQKTVPTVGKTAHESEHVPVDTSTAETRVLSKVEGAQRRLLAYYLDDEEVRQHLDQLAGFQFADEAYQQTYETVRQYLTNHDQPSIAAILDQLPDDRSRSILSEVSDCKVDHDSTDEVVNDCIAVVMQEAPLKQQIQAKKAALNEAAMVNDEAATTKIAQELVQLYQKQQNMKTEEIG</sequence>
<keyword evidence="8 12" id="KW-0862">Zinc</keyword>
<dbReference type="InterPro" id="IPR016136">
    <property type="entry name" value="DNA_helicase_N/primase_C"/>
</dbReference>
<feature type="region of interest" description="Disordered" evidence="15">
    <location>
        <begin position="452"/>
        <end position="471"/>
    </location>
</feature>
<dbReference type="GO" id="GO:0000428">
    <property type="term" value="C:DNA-directed RNA polymerase complex"/>
    <property type="evidence" value="ECO:0007669"/>
    <property type="project" value="UniProtKB-KW"/>
</dbReference>
<organism evidence="17 18">
    <name type="scientific">Candidatus Limosilactobacillus merdigallinarum</name>
    <dbReference type="NCBI Taxonomy" id="2838652"/>
    <lineage>
        <taxon>Bacteria</taxon>
        <taxon>Bacillati</taxon>
        <taxon>Bacillota</taxon>
        <taxon>Bacilli</taxon>
        <taxon>Lactobacillales</taxon>
        <taxon>Lactobacillaceae</taxon>
        <taxon>Limosilactobacillus</taxon>
    </lineage>
</organism>
<dbReference type="SMART" id="SM00400">
    <property type="entry name" value="ZnF_CHCC"/>
    <property type="match status" value="1"/>
</dbReference>
<dbReference type="EMBL" id="DXFH01000027">
    <property type="protein sequence ID" value="HIX36044.1"/>
    <property type="molecule type" value="Genomic_DNA"/>
</dbReference>
<evidence type="ECO:0000256" key="1">
    <source>
        <dbReference type="ARBA" id="ARBA00022478"/>
    </source>
</evidence>
<dbReference type="PANTHER" id="PTHR30313">
    <property type="entry name" value="DNA PRIMASE"/>
    <property type="match status" value="1"/>
</dbReference>
<dbReference type="FunFam" id="3.90.580.10:FF:000001">
    <property type="entry name" value="DNA primase"/>
    <property type="match status" value="1"/>
</dbReference>
<keyword evidence="1 12" id="KW-0240">DNA-directed RNA polymerase</keyword>
<keyword evidence="7 12" id="KW-0863">Zinc-finger</keyword>
<dbReference type="GO" id="GO:1990077">
    <property type="term" value="C:primosome complex"/>
    <property type="evidence" value="ECO:0007669"/>
    <property type="project" value="UniProtKB-KW"/>
</dbReference>
<dbReference type="Pfam" id="PF01807">
    <property type="entry name" value="Zn_ribbon_DnaG"/>
    <property type="match status" value="1"/>
</dbReference>
<evidence type="ECO:0000256" key="3">
    <source>
        <dbReference type="ARBA" id="ARBA00022679"/>
    </source>
</evidence>
<dbReference type="Gene3D" id="3.90.980.10">
    <property type="entry name" value="DNA primase, catalytic core, N-terminal domain"/>
    <property type="match status" value="1"/>
</dbReference>
<evidence type="ECO:0000256" key="4">
    <source>
        <dbReference type="ARBA" id="ARBA00022695"/>
    </source>
</evidence>
<evidence type="ECO:0000256" key="5">
    <source>
        <dbReference type="ARBA" id="ARBA00022705"/>
    </source>
</evidence>
<comment type="catalytic activity">
    <reaction evidence="12">
        <text>ssDNA + n NTP = ssDNA/pppN(pN)n-1 hybrid + (n-1) diphosphate.</text>
        <dbReference type="EC" id="2.7.7.101"/>
    </reaction>
</comment>
<evidence type="ECO:0000256" key="6">
    <source>
        <dbReference type="ARBA" id="ARBA00022723"/>
    </source>
</evidence>
<dbReference type="Gene3D" id="3.40.1360.10">
    <property type="match status" value="1"/>
</dbReference>
<dbReference type="InterPro" id="IPR006171">
    <property type="entry name" value="TOPRIM_dom"/>
</dbReference>
<dbReference type="AlphaFoldDB" id="A0A9D1VIX8"/>
<dbReference type="Pfam" id="PF08275">
    <property type="entry name" value="DNAG_N"/>
    <property type="match status" value="1"/>
</dbReference>
<dbReference type="SUPFAM" id="SSF56731">
    <property type="entry name" value="DNA primase core"/>
    <property type="match status" value="1"/>
</dbReference>
<dbReference type="InterPro" id="IPR013264">
    <property type="entry name" value="DNAG_N"/>
</dbReference>
<dbReference type="Pfam" id="PF13155">
    <property type="entry name" value="Toprim_2"/>
    <property type="match status" value="1"/>
</dbReference>
<evidence type="ECO:0000256" key="9">
    <source>
        <dbReference type="ARBA" id="ARBA00022842"/>
    </source>
</evidence>
<dbReference type="Gene3D" id="1.10.860.10">
    <property type="entry name" value="DNAb Helicase, Chain A"/>
    <property type="match status" value="1"/>
</dbReference>
<keyword evidence="4 12" id="KW-0548">Nucleotidyltransferase</keyword>
<dbReference type="InterPro" id="IPR050219">
    <property type="entry name" value="DnaG_primase"/>
</dbReference>
<dbReference type="InterPro" id="IPR006295">
    <property type="entry name" value="DNA_primase_DnaG"/>
</dbReference>
<evidence type="ECO:0000313" key="17">
    <source>
        <dbReference type="EMBL" id="HIX36044.1"/>
    </source>
</evidence>
<dbReference type="PROSITE" id="PS50880">
    <property type="entry name" value="TOPRIM"/>
    <property type="match status" value="1"/>
</dbReference>
<evidence type="ECO:0000256" key="14">
    <source>
        <dbReference type="PIRSR" id="PIRSR002811-1"/>
    </source>
</evidence>
<dbReference type="GO" id="GO:0006269">
    <property type="term" value="P:DNA replication, synthesis of primer"/>
    <property type="evidence" value="ECO:0007669"/>
    <property type="project" value="UniProtKB-UniRule"/>
</dbReference>
<evidence type="ECO:0000256" key="2">
    <source>
        <dbReference type="ARBA" id="ARBA00022515"/>
    </source>
</evidence>
<dbReference type="EC" id="2.7.7.101" evidence="12"/>
<evidence type="ECO:0000256" key="8">
    <source>
        <dbReference type="ARBA" id="ARBA00022833"/>
    </source>
</evidence>
<feature type="zinc finger region" description="CHC2-type" evidence="12 14">
    <location>
        <begin position="39"/>
        <end position="63"/>
    </location>
</feature>
<dbReference type="GO" id="GO:0003677">
    <property type="term" value="F:DNA binding"/>
    <property type="evidence" value="ECO:0007669"/>
    <property type="project" value="UniProtKB-KW"/>
</dbReference>
<comment type="caution">
    <text evidence="17">The sequence shown here is derived from an EMBL/GenBank/DDBJ whole genome shotgun (WGS) entry which is preliminary data.</text>
</comment>
<evidence type="ECO:0000256" key="13">
    <source>
        <dbReference type="PIRNR" id="PIRNR002811"/>
    </source>
</evidence>
<dbReference type="InterPro" id="IPR037068">
    <property type="entry name" value="DNA_primase_core_N_sf"/>
</dbReference>
<dbReference type="SUPFAM" id="SSF57783">
    <property type="entry name" value="Zinc beta-ribbon"/>
    <property type="match status" value="1"/>
</dbReference>
<dbReference type="GO" id="GO:0003899">
    <property type="term" value="F:DNA-directed RNA polymerase activity"/>
    <property type="evidence" value="ECO:0007669"/>
    <property type="project" value="UniProtKB-UniRule"/>
</dbReference>
<keyword evidence="2 12" id="KW-0639">Primosome</keyword>
<comment type="subunit">
    <text evidence="12">Monomer. Interacts with DnaB.</text>
</comment>
<dbReference type="SMART" id="SM00493">
    <property type="entry name" value="TOPRIM"/>
    <property type="match status" value="1"/>
</dbReference>
<comment type="function">
    <text evidence="12 13">RNA polymerase that catalyzes the synthesis of short RNA molecules used as primers for DNA polymerase during DNA replication.</text>
</comment>
<keyword evidence="3 12" id="KW-0808">Transferase</keyword>
<dbReference type="HAMAP" id="MF_00974">
    <property type="entry name" value="DNA_primase_DnaG"/>
    <property type="match status" value="1"/>
</dbReference>
<gene>
    <name evidence="12 17" type="primary">dnaG</name>
    <name evidence="17" type="ORF">H9856_06635</name>
</gene>
<evidence type="ECO:0000313" key="18">
    <source>
        <dbReference type="Proteomes" id="UP000824231"/>
    </source>
</evidence>
<reference evidence="17" key="2">
    <citation type="submission" date="2021-04" db="EMBL/GenBank/DDBJ databases">
        <authorList>
            <person name="Gilroy R."/>
        </authorList>
    </citation>
    <scope>NUCLEOTIDE SEQUENCE</scope>
    <source>
        <strain evidence="17">ChiSxjej3B15-572</strain>
    </source>
</reference>
<dbReference type="NCBIfam" id="TIGR01391">
    <property type="entry name" value="dnaG"/>
    <property type="match status" value="1"/>
</dbReference>
<evidence type="ECO:0000256" key="12">
    <source>
        <dbReference type="HAMAP-Rule" id="MF_00974"/>
    </source>
</evidence>
<comment type="similarity">
    <text evidence="12 13">Belongs to the DnaG primase family.</text>
</comment>